<gene>
    <name evidence="2" type="ORF">SAMN05443639_11474</name>
</gene>
<evidence type="ECO:0000313" key="3">
    <source>
        <dbReference type="Proteomes" id="UP000199181"/>
    </source>
</evidence>
<dbReference type="Proteomes" id="UP000199181">
    <property type="component" value="Unassembled WGS sequence"/>
</dbReference>
<keyword evidence="3" id="KW-1185">Reference proteome</keyword>
<evidence type="ECO:0000313" key="2">
    <source>
        <dbReference type="EMBL" id="SEU29216.1"/>
    </source>
</evidence>
<sequence length="83" mass="8818">MFETGAQQTWGVAERGSSHSPRDASAPPGSRVFQVGSEDPSAQDALPEHFGGRCCPQARAVACSCAFLWVCAHHGEQHIGTHD</sequence>
<feature type="region of interest" description="Disordered" evidence="1">
    <location>
        <begin position="1"/>
        <end position="43"/>
    </location>
</feature>
<dbReference type="AlphaFoldDB" id="A0A1I0KT67"/>
<name>A0A1I0KT67_9BACT</name>
<feature type="compositionally biased region" description="Polar residues" evidence="1">
    <location>
        <begin position="1"/>
        <end position="10"/>
    </location>
</feature>
<organism evidence="2 3">
    <name type="scientific">Stigmatella erecta</name>
    <dbReference type="NCBI Taxonomy" id="83460"/>
    <lineage>
        <taxon>Bacteria</taxon>
        <taxon>Pseudomonadati</taxon>
        <taxon>Myxococcota</taxon>
        <taxon>Myxococcia</taxon>
        <taxon>Myxococcales</taxon>
        <taxon>Cystobacterineae</taxon>
        <taxon>Archangiaceae</taxon>
        <taxon>Stigmatella</taxon>
    </lineage>
</organism>
<accession>A0A1I0KT67</accession>
<protein>
    <submittedName>
        <fullName evidence="2">Uncharacterized protein</fullName>
    </submittedName>
</protein>
<evidence type="ECO:0000256" key="1">
    <source>
        <dbReference type="SAM" id="MobiDB-lite"/>
    </source>
</evidence>
<reference evidence="3" key="1">
    <citation type="submission" date="2016-10" db="EMBL/GenBank/DDBJ databases">
        <authorList>
            <person name="Varghese N."/>
            <person name="Submissions S."/>
        </authorList>
    </citation>
    <scope>NUCLEOTIDE SEQUENCE [LARGE SCALE GENOMIC DNA]</scope>
    <source>
        <strain evidence="3">DSM 16858</strain>
    </source>
</reference>
<proteinExistence type="predicted"/>
<dbReference type="EMBL" id="FOIJ01000014">
    <property type="protein sequence ID" value="SEU29216.1"/>
    <property type="molecule type" value="Genomic_DNA"/>
</dbReference>